<dbReference type="PRINTS" id="PR00421">
    <property type="entry name" value="THIOREDOXIN"/>
</dbReference>
<dbReference type="STRING" id="100884.GCA_000269565_02144"/>
<dbReference type="InterPro" id="IPR005746">
    <property type="entry name" value="Thioredoxin"/>
</dbReference>
<keyword evidence="6" id="KW-1185">Reference proteome</keyword>
<dbReference type="EMBL" id="ADKX01000034">
    <property type="protein sequence ID" value="EFW04637.1"/>
    <property type="molecule type" value="Genomic_DNA"/>
</dbReference>
<dbReference type="PROSITE" id="PS51352">
    <property type="entry name" value="THIOREDOXIN_2"/>
    <property type="match status" value="1"/>
</dbReference>
<dbReference type="PIRSF" id="PIRSF000077">
    <property type="entry name" value="Thioredoxin"/>
    <property type="match status" value="1"/>
</dbReference>
<evidence type="ECO:0000259" key="4">
    <source>
        <dbReference type="PROSITE" id="PS51352"/>
    </source>
</evidence>
<gene>
    <name evidence="5" type="ORF">HMPREF9488_02043</name>
</gene>
<feature type="domain" description="Thioredoxin" evidence="4">
    <location>
        <begin position="1"/>
        <end position="101"/>
    </location>
</feature>
<keyword evidence="1 3" id="KW-1015">Disulfide bond</keyword>
<sequence length="102" mass="11602">MSLITVTNNNLEELKNKEVVVVEFWAPWCGYCKRLAPVLKTVAKDIDIMQVNIDDFEELSESYRVETIPTLLVLRNGIASEPLIAPQAKSLITDWLKDNQVL</sequence>
<dbReference type="InterPro" id="IPR013766">
    <property type="entry name" value="Thioredoxin_domain"/>
</dbReference>
<keyword evidence="3" id="KW-0676">Redox-active center</keyword>
<evidence type="ECO:0000256" key="2">
    <source>
        <dbReference type="PIRNR" id="PIRNR000077"/>
    </source>
</evidence>
<dbReference type="InterPro" id="IPR036249">
    <property type="entry name" value="Thioredoxin-like_sf"/>
</dbReference>
<reference evidence="5 6" key="1">
    <citation type="submission" date="2010-12" db="EMBL/GenBank/DDBJ databases">
        <title>The Genome Sequence of Coprobacillus sp. strain 29_1.</title>
        <authorList>
            <consortium name="The Broad Institute Genome Sequencing Platform"/>
            <person name="Earl A."/>
            <person name="Ward D."/>
            <person name="Feldgarden M."/>
            <person name="Gevers D."/>
            <person name="Daigneault M."/>
            <person name="Sibley C.D."/>
            <person name="White A."/>
            <person name="Strauss J."/>
            <person name="Allen-Vercoe E."/>
            <person name="Young S.K."/>
            <person name="Zeng Q."/>
            <person name="Gargeya S."/>
            <person name="Fitzgerald M."/>
            <person name="Haas B."/>
            <person name="Abouelleil A."/>
            <person name="Alvarado L."/>
            <person name="Arachchi H.M."/>
            <person name="Berlin A."/>
            <person name="Brown A."/>
            <person name="Chapman S.B."/>
            <person name="Chen Z."/>
            <person name="Dunbar C."/>
            <person name="Freedman E."/>
            <person name="Gearin G."/>
            <person name="Gellesch M."/>
            <person name="Goldberg J."/>
            <person name="Griggs A."/>
            <person name="Gujja S."/>
            <person name="Heilman E."/>
            <person name="Heiman D."/>
            <person name="Howarth C."/>
            <person name="Larson L."/>
            <person name="Lui A."/>
            <person name="MacDonald P.J.P."/>
            <person name="Mehta T."/>
            <person name="Montmayeur A."/>
            <person name="Murphy C."/>
            <person name="Neiman D."/>
            <person name="Pearson M."/>
            <person name="Priest M."/>
            <person name="Roberts A."/>
            <person name="Saif S."/>
            <person name="Shea T."/>
            <person name="Shenoy N."/>
            <person name="Sisk P."/>
            <person name="Stolte C."/>
            <person name="Sykes S."/>
            <person name="White J."/>
            <person name="Yandava C."/>
            <person name="Nusbaum C."/>
            <person name="Birren B."/>
        </authorList>
    </citation>
    <scope>NUCLEOTIDE SEQUENCE [LARGE SCALE GENOMIC DNA]</scope>
    <source>
        <strain evidence="5 6">29_1</strain>
    </source>
</reference>
<dbReference type="InterPro" id="IPR017937">
    <property type="entry name" value="Thioredoxin_CS"/>
</dbReference>
<evidence type="ECO:0000313" key="6">
    <source>
        <dbReference type="Proteomes" id="UP000003157"/>
    </source>
</evidence>
<dbReference type="GO" id="GO:0015035">
    <property type="term" value="F:protein-disulfide reductase activity"/>
    <property type="evidence" value="ECO:0007669"/>
    <property type="project" value="InterPro"/>
</dbReference>
<dbReference type="OrthoDB" id="9790390at2"/>
<dbReference type="PANTHER" id="PTHR43601">
    <property type="entry name" value="THIOREDOXIN, MITOCHONDRIAL"/>
    <property type="match status" value="1"/>
</dbReference>
<protein>
    <recommendedName>
        <fullName evidence="2">Thioredoxin</fullName>
    </recommendedName>
</protein>
<evidence type="ECO:0000256" key="3">
    <source>
        <dbReference type="PIRSR" id="PIRSR000077-4"/>
    </source>
</evidence>
<dbReference type="AlphaFoldDB" id="E7GBA2"/>
<dbReference type="Proteomes" id="UP000003157">
    <property type="component" value="Unassembled WGS sequence"/>
</dbReference>
<accession>E7GBA2</accession>
<evidence type="ECO:0000256" key="1">
    <source>
        <dbReference type="ARBA" id="ARBA00023157"/>
    </source>
</evidence>
<proteinExistence type="inferred from homology"/>
<organism evidence="5 6">
    <name type="scientific">Coprobacillus cateniformis</name>
    <dbReference type="NCBI Taxonomy" id="100884"/>
    <lineage>
        <taxon>Bacteria</taxon>
        <taxon>Bacillati</taxon>
        <taxon>Bacillota</taxon>
        <taxon>Erysipelotrichia</taxon>
        <taxon>Erysipelotrichales</taxon>
        <taxon>Coprobacillaceae</taxon>
        <taxon>Coprobacillus</taxon>
    </lineage>
</organism>
<dbReference type="CDD" id="cd02947">
    <property type="entry name" value="TRX_family"/>
    <property type="match status" value="1"/>
</dbReference>
<dbReference type="PROSITE" id="PS00194">
    <property type="entry name" value="THIOREDOXIN_1"/>
    <property type="match status" value="1"/>
</dbReference>
<dbReference type="Pfam" id="PF00085">
    <property type="entry name" value="Thioredoxin"/>
    <property type="match status" value="1"/>
</dbReference>
<dbReference type="PANTHER" id="PTHR43601:SF3">
    <property type="entry name" value="THIOREDOXIN, MITOCHONDRIAL"/>
    <property type="match status" value="1"/>
</dbReference>
<evidence type="ECO:0000313" key="5">
    <source>
        <dbReference type="EMBL" id="EFW04637.1"/>
    </source>
</evidence>
<dbReference type="HOGENOM" id="CLU_090389_10_2_9"/>
<comment type="caution">
    <text evidence="5">The sequence shown here is derived from an EMBL/GenBank/DDBJ whole genome shotgun (WGS) entry which is preliminary data.</text>
</comment>
<dbReference type="RefSeq" id="WP_008789143.1">
    <property type="nucleotide sequence ID" value="NZ_AKCB01000001.1"/>
</dbReference>
<dbReference type="eggNOG" id="COG3118">
    <property type="taxonomic scope" value="Bacteria"/>
</dbReference>
<comment type="similarity">
    <text evidence="2">Belongs to the thioredoxin family.</text>
</comment>
<dbReference type="GeneID" id="78229982"/>
<dbReference type="Gene3D" id="3.40.30.10">
    <property type="entry name" value="Glutaredoxin"/>
    <property type="match status" value="1"/>
</dbReference>
<dbReference type="GO" id="GO:0045454">
    <property type="term" value="P:cell redox homeostasis"/>
    <property type="evidence" value="ECO:0007669"/>
    <property type="project" value="TreeGrafter"/>
</dbReference>
<dbReference type="SUPFAM" id="SSF52833">
    <property type="entry name" value="Thioredoxin-like"/>
    <property type="match status" value="1"/>
</dbReference>
<feature type="disulfide bond" description="Redox-active" evidence="3">
    <location>
        <begin position="29"/>
        <end position="32"/>
    </location>
</feature>
<name>E7GBA2_9FIRM</name>